<keyword evidence="1" id="KW-0812">Transmembrane</keyword>
<gene>
    <name evidence="3" type="ORF">HINF_LOCUS21722</name>
    <name evidence="6" type="ORF">HINF_LOCUS29739</name>
    <name evidence="7" type="ORF">HINF_LOCUS48859</name>
    <name evidence="4" type="ORF">HINF_LOCUS52174</name>
    <name evidence="8" type="ORF">HINF_LOCUS54258</name>
    <name evidence="5" type="ORF">HINF_LOCUS60360</name>
</gene>
<dbReference type="EMBL" id="CAXDID020000226">
    <property type="protein sequence ID" value="CAL6059672.1"/>
    <property type="molecule type" value="Genomic_DNA"/>
</dbReference>
<name>A0AA86UUX2_9EUKA</name>
<comment type="caution">
    <text evidence="5">The sequence shown here is derived from an EMBL/GenBank/DDBJ whole genome shotgun (WGS) entry which is preliminary data.</text>
</comment>
<reference evidence="5" key="1">
    <citation type="submission" date="2023-06" db="EMBL/GenBank/DDBJ databases">
        <authorList>
            <person name="Kurt Z."/>
        </authorList>
    </citation>
    <scope>NUCLEOTIDE SEQUENCE</scope>
</reference>
<evidence type="ECO:0000313" key="5">
    <source>
        <dbReference type="EMBL" id="CAI9972715.1"/>
    </source>
</evidence>
<protein>
    <submittedName>
        <fullName evidence="5">GOLD domain-containing protein</fullName>
    </submittedName>
    <submittedName>
        <fullName evidence="6">GOLD_domain-containing protein</fullName>
    </submittedName>
</protein>
<keyword evidence="1" id="KW-0472">Membrane</keyword>
<evidence type="ECO:0000313" key="6">
    <source>
        <dbReference type="EMBL" id="CAL6024691.1"/>
    </source>
</evidence>
<dbReference type="Proteomes" id="UP001642409">
    <property type="component" value="Unassembled WGS sequence"/>
</dbReference>
<dbReference type="Pfam" id="PF01105">
    <property type="entry name" value="EMP24_GP25L"/>
    <property type="match status" value="1"/>
</dbReference>
<organism evidence="5">
    <name type="scientific">Hexamita inflata</name>
    <dbReference type="NCBI Taxonomy" id="28002"/>
    <lineage>
        <taxon>Eukaryota</taxon>
        <taxon>Metamonada</taxon>
        <taxon>Diplomonadida</taxon>
        <taxon>Hexamitidae</taxon>
        <taxon>Hexamitinae</taxon>
        <taxon>Hexamita</taxon>
    </lineage>
</organism>
<keyword evidence="9" id="KW-1185">Reference proteome</keyword>
<reference evidence="6 9" key="2">
    <citation type="submission" date="2024-07" db="EMBL/GenBank/DDBJ databases">
        <authorList>
            <person name="Akdeniz Z."/>
        </authorList>
    </citation>
    <scope>NUCLEOTIDE SEQUENCE [LARGE SCALE GENOMIC DNA]</scope>
</reference>
<evidence type="ECO:0000313" key="8">
    <source>
        <dbReference type="EMBL" id="CAL6070024.1"/>
    </source>
</evidence>
<evidence type="ECO:0000313" key="7">
    <source>
        <dbReference type="EMBL" id="CAL6059672.1"/>
    </source>
</evidence>
<dbReference type="EMBL" id="CATOUU010000977">
    <property type="protein sequence ID" value="CAI9964529.1"/>
    <property type="molecule type" value="Genomic_DNA"/>
</dbReference>
<evidence type="ECO:0000313" key="3">
    <source>
        <dbReference type="EMBL" id="CAI9934077.1"/>
    </source>
</evidence>
<evidence type="ECO:0000313" key="9">
    <source>
        <dbReference type="Proteomes" id="UP001642409"/>
    </source>
</evidence>
<dbReference type="EMBL" id="CAXDID020000096">
    <property type="protein sequence ID" value="CAL6024691.1"/>
    <property type="molecule type" value="Genomic_DNA"/>
</dbReference>
<feature type="transmembrane region" description="Helical" evidence="1">
    <location>
        <begin position="178"/>
        <end position="196"/>
    </location>
</feature>
<evidence type="ECO:0000259" key="2">
    <source>
        <dbReference type="Pfam" id="PF01105"/>
    </source>
</evidence>
<dbReference type="EMBL" id="CATOUU010000557">
    <property type="protein sequence ID" value="CAI9934077.1"/>
    <property type="molecule type" value="Genomic_DNA"/>
</dbReference>
<keyword evidence="1" id="KW-1133">Transmembrane helix</keyword>
<accession>A0AA86UUX2</accession>
<evidence type="ECO:0000256" key="1">
    <source>
        <dbReference type="SAM" id="Phobius"/>
    </source>
</evidence>
<dbReference type="EMBL" id="CAXDID020000281">
    <property type="protein sequence ID" value="CAL6070024.1"/>
    <property type="molecule type" value="Genomic_DNA"/>
</dbReference>
<evidence type="ECO:0000313" key="4">
    <source>
        <dbReference type="EMBL" id="CAI9964529.1"/>
    </source>
</evidence>
<feature type="domain" description="GOLD" evidence="2">
    <location>
        <begin position="16"/>
        <end position="205"/>
    </location>
</feature>
<proteinExistence type="predicted"/>
<dbReference type="AlphaFoldDB" id="A0AA86UUX2"/>
<dbReference type="InterPro" id="IPR009038">
    <property type="entry name" value="GOLD_dom"/>
</dbReference>
<dbReference type="EMBL" id="CATOUU010001114">
    <property type="protein sequence ID" value="CAI9972715.1"/>
    <property type="molecule type" value="Genomic_DNA"/>
</dbReference>
<sequence>MLTILPSLSMWLMIFEEKCFYYRCDTENQTILIQHNTQEPQLDQRHGGGNKLDVGYRFQVKNSKDEVVQGGKFIAAGKVDVTTTSHVHEQFKVCFVIDIDENENKEKVLRDYKRFAKRVDINITSSEELKKDQITKDELVAKSERLGNKIKAARSQQDGSQYRRNNLESSVLSIESQYKLLTVLSIIVYVCLSYLANNRIKSYLKNQKM</sequence>